<comment type="caution">
    <text evidence="1">The sequence shown here is derived from an EMBL/GenBank/DDBJ whole genome shotgun (WGS) entry which is preliminary data.</text>
</comment>
<dbReference type="Proteomes" id="UP000249061">
    <property type="component" value="Unassembled WGS sequence"/>
</dbReference>
<organism evidence="1 2">
    <name type="scientific">Archangium gephyra</name>
    <dbReference type="NCBI Taxonomy" id="48"/>
    <lineage>
        <taxon>Bacteria</taxon>
        <taxon>Pseudomonadati</taxon>
        <taxon>Myxococcota</taxon>
        <taxon>Myxococcia</taxon>
        <taxon>Myxococcales</taxon>
        <taxon>Cystobacterineae</taxon>
        <taxon>Archangiaceae</taxon>
        <taxon>Archangium</taxon>
    </lineage>
</organism>
<protein>
    <submittedName>
        <fullName evidence="1">Uncharacterized protein</fullName>
    </submittedName>
</protein>
<accession>A0A2W5U400</accession>
<name>A0A2W5U400_9BACT</name>
<reference evidence="1 2" key="1">
    <citation type="submission" date="2017-08" db="EMBL/GenBank/DDBJ databases">
        <title>Infants hospitalized years apart are colonized by the same room-sourced microbial strains.</title>
        <authorList>
            <person name="Brooks B."/>
            <person name="Olm M.R."/>
            <person name="Firek B.A."/>
            <person name="Baker R."/>
            <person name="Thomas B.C."/>
            <person name="Morowitz M.J."/>
            <person name="Banfield J.F."/>
        </authorList>
    </citation>
    <scope>NUCLEOTIDE SEQUENCE [LARGE SCALE GENOMIC DNA]</scope>
    <source>
        <strain evidence="1">S2_003_000_R2_14</strain>
    </source>
</reference>
<sequence length="60" mass="6641">MFNVFDTTRGEHLSDAQLREFCGTRGLTPVPLAFSGDAFDESLESPLRRPTAVHRHGEPA</sequence>
<gene>
    <name evidence="1" type="ORF">DI536_00105</name>
</gene>
<evidence type="ECO:0000313" key="2">
    <source>
        <dbReference type="Proteomes" id="UP000249061"/>
    </source>
</evidence>
<dbReference type="AlphaFoldDB" id="A0A2W5U400"/>
<evidence type="ECO:0000313" key="1">
    <source>
        <dbReference type="EMBL" id="PZR18325.1"/>
    </source>
</evidence>
<proteinExistence type="predicted"/>
<dbReference type="EMBL" id="QFQP01000001">
    <property type="protein sequence ID" value="PZR18325.1"/>
    <property type="molecule type" value="Genomic_DNA"/>
</dbReference>